<comment type="catalytic activity">
    <reaction evidence="5">
        <text>holo-[ACP] + malonyl-CoA = malonyl-[ACP] + CoA</text>
        <dbReference type="Rhea" id="RHEA:41792"/>
        <dbReference type="Rhea" id="RHEA-COMP:9623"/>
        <dbReference type="Rhea" id="RHEA-COMP:9685"/>
        <dbReference type="ChEBI" id="CHEBI:57287"/>
        <dbReference type="ChEBI" id="CHEBI:57384"/>
        <dbReference type="ChEBI" id="CHEBI:64479"/>
        <dbReference type="ChEBI" id="CHEBI:78449"/>
        <dbReference type="EC" id="2.3.1.39"/>
    </reaction>
    <physiologicalReaction direction="left-to-right" evidence="5">
        <dbReference type="Rhea" id="RHEA:41793"/>
    </physiologicalReaction>
</comment>
<feature type="domain" description="Ketosynthase family 3 (KS3)" evidence="8">
    <location>
        <begin position="5"/>
        <end position="429"/>
    </location>
</feature>
<dbReference type="Pfam" id="PF08659">
    <property type="entry name" value="KR"/>
    <property type="match status" value="1"/>
</dbReference>
<dbReference type="Proteomes" id="UP000005226">
    <property type="component" value="Chromosome 10"/>
</dbReference>
<keyword evidence="11" id="KW-1185">Reference proteome</keyword>
<evidence type="ECO:0000256" key="6">
    <source>
        <dbReference type="PROSITE-ProRule" id="PRU01363"/>
    </source>
</evidence>
<dbReference type="PROSITE" id="PS52019">
    <property type="entry name" value="PKS_MFAS_DH"/>
    <property type="match status" value="1"/>
</dbReference>
<evidence type="ECO:0000256" key="4">
    <source>
        <dbReference type="ARBA" id="ARBA00022679"/>
    </source>
</evidence>
<dbReference type="InterPro" id="IPR020841">
    <property type="entry name" value="PKS_Beta-ketoAc_synthase_dom"/>
</dbReference>
<dbReference type="SUPFAM" id="SSF53901">
    <property type="entry name" value="Thiolase-like"/>
    <property type="match status" value="1"/>
</dbReference>
<dbReference type="Pfam" id="PF00698">
    <property type="entry name" value="Acyl_transf_1"/>
    <property type="match status" value="1"/>
</dbReference>
<proteinExistence type="predicted"/>
<reference evidence="10" key="3">
    <citation type="submission" date="2025-09" db="UniProtKB">
        <authorList>
            <consortium name="Ensembl"/>
        </authorList>
    </citation>
    <scope>IDENTIFICATION</scope>
</reference>
<dbReference type="InterPro" id="IPR014030">
    <property type="entry name" value="Ketoacyl_synth_N"/>
</dbReference>
<comment type="pathway">
    <text evidence="1">Lipid metabolism; fatty acid biosynthesis.</text>
</comment>
<dbReference type="CDD" id="cd05274">
    <property type="entry name" value="KR_FAS_SDR_x"/>
    <property type="match status" value="1"/>
</dbReference>
<dbReference type="Gene3D" id="3.30.70.250">
    <property type="entry name" value="Malonyl-CoA ACP transacylase, ACP-binding"/>
    <property type="match status" value="1"/>
</dbReference>
<evidence type="ECO:0000259" key="9">
    <source>
        <dbReference type="PROSITE" id="PS52019"/>
    </source>
</evidence>
<gene>
    <name evidence="10" type="primary">LOC101079519</name>
</gene>
<dbReference type="PROSITE" id="PS00606">
    <property type="entry name" value="KS3_1"/>
    <property type="match status" value="1"/>
</dbReference>
<dbReference type="SUPFAM" id="SSF51735">
    <property type="entry name" value="NAD(P)-binding Rossmann-fold domains"/>
    <property type="match status" value="1"/>
</dbReference>
<dbReference type="InterPro" id="IPR049552">
    <property type="entry name" value="PKS_DH_N"/>
</dbReference>
<dbReference type="Gene3D" id="3.30.70.3290">
    <property type="match status" value="1"/>
</dbReference>
<feature type="domain" description="Carrier" evidence="7">
    <location>
        <begin position="1994"/>
        <end position="2071"/>
    </location>
</feature>
<dbReference type="Pfam" id="PF16197">
    <property type="entry name" value="KAsynt_C_assoc"/>
    <property type="match status" value="1"/>
</dbReference>
<dbReference type="InterPro" id="IPR009081">
    <property type="entry name" value="PP-bd_ACP"/>
</dbReference>
<name>A0A674MPR4_TAKRU</name>
<evidence type="ECO:0000313" key="11">
    <source>
        <dbReference type="Proteomes" id="UP000005226"/>
    </source>
</evidence>
<dbReference type="InterPro" id="IPR049900">
    <property type="entry name" value="PKS_mFAS_DH"/>
</dbReference>
<keyword evidence="3" id="KW-0597">Phosphoprotein</keyword>
<dbReference type="InterPro" id="IPR018201">
    <property type="entry name" value="Ketoacyl_synth_AS"/>
</dbReference>
<feature type="region of interest" description="C-terminal hotdog fold" evidence="6">
    <location>
        <begin position="1019"/>
        <end position="1164"/>
    </location>
</feature>
<evidence type="ECO:0000256" key="5">
    <source>
        <dbReference type="ARBA" id="ARBA00048404"/>
    </source>
</evidence>
<dbReference type="InterPro" id="IPR036736">
    <property type="entry name" value="ACP-like_sf"/>
</dbReference>
<dbReference type="InterPro" id="IPR016035">
    <property type="entry name" value="Acyl_Trfase/lysoPLipase"/>
</dbReference>
<dbReference type="SUPFAM" id="SSF55048">
    <property type="entry name" value="Probable ACP-binding domain of malonyl-CoA ACP transacylase"/>
    <property type="match status" value="1"/>
</dbReference>
<evidence type="ECO:0000256" key="2">
    <source>
        <dbReference type="ARBA" id="ARBA00022450"/>
    </source>
</evidence>
<dbReference type="OMA" id="IINHCTG"/>
<organism evidence="10 11">
    <name type="scientific">Takifugu rubripes</name>
    <name type="common">Japanese pufferfish</name>
    <name type="synonym">Fugu rubripes</name>
    <dbReference type="NCBI Taxonomy" id="31033"/>
    <lineage>
        <taxon>Eukaryota</taxon>
        <taxon>Metazoa</taxon>
        <taxon>Chordata</taxon>
        <taxon>Craniata</taxon>
        <taxon>Vertebrata</taxon>
        <taxon>Euteleostomi</taxon>
        <taxon>Actinopterygii</taxon>
        <taxon>Neopterygii</taxon>
        <taxon>Teleostei</taxon>
        <taxon>Neoteleostei</taxon>
        <taxon>Acanthomorphata</taxon>
        <taxon>Eupercaria</taxon>
        <taxon>Tetraodontiformes</taxon>
        <taxon>Tetradontoidea</taxon>
        <taxon>Tetraodontidae</taxon>
        <taxon>Takifugu</taxon>
    </lineage>
</organism>
<dbReference type="PROSITE" id="PS50075">
    <property type="entry name" value="CARRIER"/>
    <property type="match status" value="1"/>
</dbReference>
<feature type="active site" description="Proton donor; for dehydratase activity" evidence="6">
    <location>
        <position position="1082"/>
    </location>
</feature>
<dbReference type="PANTHER" id="PTHR45681:SF8">
    <property type="entry name" value="CARRIER DOMAIN-CONTAINING PROTEIN"/>
    <property type="match status" value="1"/>
</dbReference>
<dbReference type="InterPro" id="IPR049551">
    <property type="entry name" value="PKS_DH_C"/>
</dbReference>
<evidence type="ECO:0000256" key="3">
    <source>
        <dbReference type="ARBA" id="ARBA00022553"/>
    </source>
</evidence>
<dbReference type="PROSITE" id="PS52004">
    <property type="entry name" value="KS3_2"/>
    <property type="match status" value="1"/>
</dbReference>
<dbReference type="GO" id="GO:0004315">
    <property type="term" value="F:3-oxoacyl-[acyl-carrier-protein] synthase activity"/>
    <property type="evidence" value="ECO:0007669"/>
    <property type="project" value="InterPro"/>
</dbReference>
<dbReference type="InterPro" id="IPR036291">
    <property type="entry name" value="NAD(P)-bd_dom_sf"/>
</dbReference>
<dbReference type="CDD" id="cd00833">
    <property type="entry name" value="PKS"/>
    <property type="match status" value="1"/>
</dbReference>
<dbReference type="SUPFAM" id="SSF47336">
    <property type="entry name" value="ACP-like"/>
    <property type="match status" value="1"/>
</dbReference>
<dbReference type="Pfam" id="PF14765">
    <property type="entry name" value="PS-DH"/>
    <property type="match status" value="1"/>
</dbReference>
<dbReference type="Pfam" id="PF00550">
    <property type="entry name" value="PP-binding"/>
    <property type="match status" value="1"/>
</dbReference>
<dbReference type="Gene3D" id="3.40.47.10">
    <property type="match status" value="1"/>
</dbReference>
<dbReference type="SMART" id="SM00827">
    <property type="entry name" value="PKS_AT"/>
    <property type="match status" value="1"/>
</dbReference>
<dbReference type="InterPro" id="IPR042104">
    <property type="entry name" value="PKS_dehydratase_sf"/>
</dbReference>
<evidence type="ECO:0000259" key="7">
    <source>
        <dbReference type="PROSITE" id="PS50075"/>
    </source>
</evidence>
<dbReference type="CTD" id="100000781"/>
<dbReference type="InterPro" id="IPR001227">
    <property type="entry name" value="Ac_transferase_dom_sf"/>
</dbReference>
<dbReference type="SUPFAM" id="SSF50129">
    <property type="entry name" value="GroES-like"/>
    <property type="match status" value="1"/>
</dbReference>
<keyword evidence="4" id="KW-0808">Transferase</keyword>
<dbReference type="KEGG" id="tru:101079519"/>
<dbReference type="Gene3D" id="3.40.50.720">
    <property type="entry name" value="NAD(P)-binding Rossmann-like Domain"/>
    <property type="match status" value="2"/>
</dbReference>
<dbReference type="InterPro" id="IPR016036">
    <property type="entry name" value="Malonyl_transacylase_ACP-bd"/>
</dbReference>
<evidence type="ECO:0000256" key="1">
    <source>
        <dbReference type="ARBA" id="ARBA00005194"/>
    </source>
</evidence>
<keyword evidence="2" id="KW-0596">Phosphopantetheine</keyword>
<dbReference type="GO" id="GO:0006633">
    <property type="term" value="P:fatty acid biosynthetic process"/>
    <property type="evidence" value="ECO:0007669"/>
    <property type="project" value="UniProtKB-UniPathway"/>
</dbReference>
<dbReference type="Gene3D" id="1.10.1200.10">
    <property type="entry name" value="ACP-like"/>
    <property type="match status" value="1"/>
</dbReference>
<dbReference type="InterPro" id="IPR050444">
    <property type="entry name" value="Polyketide_Synthase"/>
</dbReference>
<dbReference type="Ensembl" id="ENSTRUT00000089375.1">
    <property type="protein sequence ID" value="ENSTRUP00000062960.1"/>
    <property type="gene ID" value="ENSTRUG00000027127.1"/>
</dbReference>
<feature type="domain" description="PKS/mFAS DH" evidence="9">
    <location>
        <begin position="874"/>
        <end position="1164"/>
    </location>
</feature>
<dbReference type="Pfam" id="PF00109">
    <property type="entry name" value="ketoacyl-synt"/>
    <property type="match status" value="1"/>
</dbReference>
<dbReference type="InterPro" id="IPR016039">
    <property type="entry name" value="Thiolase-like"/>
</dbReference>
<dbReference type="GO" id="GO:0004314">
    <property type="term" value="F:[acyl-carrier-protein] S-malonyltransferase activity"/>
    <property type="evidence" value="ECO:0007669"/>
    <property type="project" value="UniProtKB-EC"/>
</dbReference>
<protein>
    <submittedName>
        <fullName evidence="10">Fatty acid synthase 2</fullName>
    </submittedName>
</protein>
<dbReference type="SMART" id="SM00825">
    <property type="entry name" value="PKS_KS"/>
    <property type="match status" value="1"/>
</dbReference>
<feature type="region of interest" description="N-terminal hotdog fold" evidence="6">
    <location>
        <begin position="874"/>
        <end position="1003"/>
    </location>
</feature>
<dbReference type="UniPathway" id="UPA00094"/>
<dbReference type="Gene3D" id="3.90.180.10">
    <property type="entry name" value="Medium-chain alcohol dehydrogenases, catalytic domain"/>
    <property type="match status" value="1"/>
</dbReference>
<dbReference type="Pfam" id="PF21089">
    <property type="entry name" value="PKS_DH_N"/>
    <property type="match status" value="1"/>
</dbReference>
<dbReference type="InterPro" id="IPR057326">
    <property type="entry name" value="KR_dom"/>
</dbReference>
<dbReference type="InterPro" id="IPR014031">
    <property type="entry name" value="Ketoacyl_synth_C"/>
</dbReference>
<reference evidence="10" key="2">
    <citation type="submission" date="2025-08" db="UniProtKB">
        <authorList>
            <consortium name="Ensembl"/>
        </authorList>
    </citation>
    <scope>IDENTIFICATION</scope>
</reference>
<dbReference type="OrthoDB" id="329835at2759"/>
<dbReference type="Gene3D" id="3.10.129.110">
    <property type="entry name" value="Polyketide synthase dehydratase"/>
    <property type="match status" value="1"/>
</dbReference>
<dbReference type="InterPro" id="IPR011032">
    <property type="entry name" value="GroES-like_sf"/>
</dbReference>
<dbReference type="GeneTree" id="ENSGT00940000164060"/>
<dbReference type="InterPro" id="IPR013968">
    <property type="entry name" value="PKS_KR"/>
</dbReference>
<dbReference type="SMART" id="SM00822">
    <property type="entry name" value="PKS_KR"/>
    <property type="match status" value="1"/>
</dbReference>
<reference evidence="10 11" key="1">
    <citation type="journal article" date="2011" name="Genome Biol. Evol.">
        <title>Integration of the genetic map and genome assembly of fugu facilitates insights into distinct features of genome evolution in teleosts and mammals.</title>
        <authorList>
            <person name="Kai W."/>
            <person name="Kikuchi K."/>
            <person name="Tohari S."/>
            <person name="Chew A.K."/>
            <person name="Tay A."/>
            <person name="Fujiwara A."/>
            <person name="Hosoya S."/>
            <person name="Suetake H."/>
            <person name="Naruse K."/>
            <person name="Brenner S."/>
            <person name="Suzuki Y."/>
            <person name="Venkatesh B."/>
        </authorList>
    </citation>
    <scope>NUCLEOTIDE SEQUENCE [LARGE SCALE GENOMIC DNA]</scope>
</reference>
<dbReference type="InterPro" id="IPR014043">
    <property type="entry name" value="Acyl_transferase_dom"/>
</dbReference>
<feature type="active site" description="Proton acceptor; for dehydratase activity" evidence="6">
    <location>
        <position position="916"/>
    </location>
</feature>
<dbReference type="Pfam" id="PF02801">
    <property type="entry name" value="Ketoacyl-synt_C"/>
    <property type="match status" value="1"/>
</dbReference>
<dbReference type="InParanoid" id="A0A674MPR4"/>
<dbReference type="SUPFAM" id="SSF52151">
    <property type="entry name" value="FabD/lysophospholipase-like"/>
    <property type="match status" value="1"/>
</dbReference>
<accession>A0A674MPR4</accession>
<dbReference type="PANTHER" id="PTHR45681">
    <property type="entry name" value="POLYKETIDE SYNTHASE 44-RELATED"/>
    <property type="match status" value="1"/>
</dbReference>
<evidence type="ECO:0000259" key="8">
    <source>
        <dbReference type="PROSITE" id="PS52004"/>
    </source>
</evidence>
<dbReference type="InterPro" id="IPR032821">
    <property type="entry name" value="PKS_assoc"/>
</dbReference>
<evidence type="ECO:0000313" key="10">
    <source>
        <dbReference type="Ensembl" id="ENSTRUP00000062960.1"/>
    </source>
</evidence>
<dbReference type="Gene3D" id="3.40.366.10">
    <property type="entry name" value="Malonyl-Coenzyme A Acyl Carrier Protein, domain 2"/>
    <property type="match status" value="1"/>
</dbReference>
<sequence>MEEGEDAIAVIGIGCNFPGGEGLDNFWKVLVDGKNCTVPIPRERFDVASWYDPDDNKAGKSRTARAALIDGFNEFDHKFFGISDSEVEQMDPQQKQLLQCVYRALEDAGVPMEDASGTRTGVFFGLMNRDYETNAAHVHPSVINHWTGTGLAMSIAANRVSYIFNFTGPSLSIDCACSSSLVALHLACQSIKQGDCDMAVCGGVSCIIEPRVFVALSKAKMISPDGTSKPFTTKADGYGRGEGCGVLLLKPLQKALRDHDHIWGIVSKTAVNQDGHSVTPITKPSRTQQEELLRRIYSESDLVSVQYIEAHGTGTPAGDPTEAESISNVIAKAKPPGSGTLWIGSVKSNIGHTESAAGVAGLIKVLLMMKHQTIVPSVFYSEESASIDAKELKIEIPRAAERWHASGARVAGVNNFGFGGTNAHAIVKQYKQNNPERKHDGKQAKYFVMSANSLNSLTLTTEDTIRHLEMNNAVNLDSLVYTSACRRSHLKHRYRKAIVVSALDDLQEKLKASVGKNISPSFSDPHLVFVFCGNGVTYHGMCRQLLQKEPFFRNKIKEIAQLYQRLSPLNILDTLACESEFSNNSPQVVQPLLFAIQVGINALLNQWGVKPDAVLGHSVGEIAAAHCSGLLSLEDALKVLHFRSTLQTKVAGGKMLVVSNMSVSDVTAHLPKYSGKLCLAAFNSPQSCTISGDADAIHSLHRELRTSANTQSLFLRVLDVPAAYHSHMMDPILAEVKGRIGSLQINNINTELFSTVTGNKVHGNDFCNGEYWARNIREPVAFEQAVRSVTKGKKNTVFVEIGPKRALQRNIMETLGNNTTVFASVQPEKDHETITLVSKLFEVGVNVNWNTFYRGHETMPLPIPKYQFDLADRDVIVGAAQNNKGSHHPVLCHTGSESNIFTCDLKSDSSFYLKEHKHNGVPIIPGAFYAELGLAAFVASVKPKVPLCSLQISVSFHSPFVLAQNSLEMKVQLEPTEEETKFTVLSPSAVYASGTVVSKKERLIEEQFIVLNSIYKRCKSVVNSQEFYGYLSQGGFQYGDVFQNKADVYYGEELKEAYAFVRVPEELRSQLHEYCIHPVMLDFLMQLLPVTVKHVFAGRPGFPAKIGGLTVYEPLQDEMIIYLRAIDVGVDHFEVCGCFADKEGRVLVEVKHVIVRYLGSQSHVVEEYFYHNAFSVVTGSITSAASPRALVFSDHIGISQGLKPYLDSRSSYISLTHAKDVLSQGFPSLLKNLKITDIDKNFDEVLFLWGKENLSTLASDAVLQNLARCCEIFRQVVLELKRINFPNSIRAVTYCSSDITVHEINPGFALVGMTRSFAAEMPDLQFQLIDMNSTSSKGIAALNEVLRSYPCSKYPELVVKDGLVMKPAIVRTPADIAGFSEANFNSTNPEPCIFQTADAHEMTQISAIYGEEEAQPVSDTFIEIQPSKICVHSSDYFPVSSSHLKFGQTLYWNKYSSQKYKIVALDFCGTVTAIGKDVRKLKVGDRVASCYPVIAASRVRVPEDVCYNTKRFPFLQKTPCVSYFVIAWEILCRALPRTKNTLGIVSSVPDCALVKVLQLTFDKSGWSVTVGGKNKDTLATFNQVNTVVILPPFDETLIAKICKIPGVQKILLICETQSFFAQDMYEIVKESVCVHTIQVPEILQKGSLSVERPHINQWLKSLNLSRKLSLESVIFQGVKSDSLKWKPLSYFNSKKLMLLTLDKDGGHELSDIPIMPTKKQLFKKRAVYIVAGGLSGLGFETVKFISQRGGEYVVILSRSKPSPDVEQEIDNVEKQCRNCITAMECDVSVSESVNKVVSAIGQKFPGCPIRGVFHSAVVLHDGLIETLDLSLYEKVFRPKVNGVLNLHHATKKCNLDYFVCYSSISAFLGNASQTNYAAANTFLDMFCHYRRKHGLPGQSINWGALNLGLLLNKEHFQRFLEAKGMMVLDVPEIHKSLEQCLVLNRPQQAVCRFHFRNIRYNILSQNVALTNRLSELVNEAFQKSKDSEQAKETQAVSPREYVISLLTETIGMDRSEVRDESPLSSLGIDSMQAMTIQNLIFQEKGVNLPLVKLLDPNATISTVIGLLSEEDQSGYSSHIEVTVPDGDANDISTRL</sequence>